<protein>
    <submittedName>
        <fullName evidence="1">Uncharacterized protein</fullName>
    </submittedName>
</protein>
<reference evidence="1" key="1">
    <citation type="thesis" date="2020" institute="ProQuest LLC" country="789 East Eisenhower Parkway, Ann Arbor, MI, USA">
        <title>Comparative Genomics and Chromosome Evolution.</title>
        <authorList>
            <person name="Mudd A.B."/>
        </authorList>
    </citation>
    <scope>NUCLEOTIDE SEQUENCE</scope>
    <source>
        <strain evidence="1">237g6f4</strain>
        <tissue evidence="1">Blood</tissue>
    </source>
</reference>
<gene>
    <name evidence="1" type="ORF">GDO81_021871</name>
</gene>
<evidence type="ECO:0000313" key="2">
    <source>
        <dbReference type="Proteomes" id="UP000824782"/>
    </source>
</evidence>
<dbReference type="EMBL" id="WNYA01002000">
    <property type="protein sequence ID" value="KAG8544774.1"/>
    <property type="molecule type" value="Genomic_DNA"/>
</dbReference>
<comment type="caution">
    <text evidence="1">The sequence shown here is derived from an EMBL/GenBank/DDBJ whole genome shotgun (WGS) entry which is preliminary data.</text>
</comment>
<accession>A0AAV6Z5K9</accession>
<sequence>MTGQYPQCFLYAATCGMCGMISPLLCLLKSQCPIYTPKFLHPEPISWSGVGLLQAIHRKGLTLQISCLSTRCQVNRFVVTATALLIH</sequence>
<organism evidence="1 2">
    <name type="scientific">Engystomops pustulosus</name>
    <name type="common">Tungara frog</name>
    <name type="synonym">Physalaemus pustulosus</name>
    <dbReference type="NCBI Taxonomy" id="76066"/>
    <lineage>
        <taxon>Eukaryota</taxon>
        <taxon>Metazoa</taxon>
        <taxon>Chordata</taxon>
        <taxon>Craniata</taxon>
        <taxon>Vertebrata</taxon>
        <taxon>Euteleostomi</taxon>
        <taxon>Amphibia</taxon>
        <taxon>Batrachia</taxon>
        <taxon>Anura</taxon>
        <taxon>Neobatrachia</taxon>
        <taxon>Hyloidea</taxon>
        <taxon>Leptodactylidae</taxon>
        <taxon>Leiuperinae</taxon>
        <taxon>Engystomops</taxon>
    </lineage>
</organism>
<dbReference type="Proteomes" id="UP000824782">
    <property type="component" value="Unassembled WGS sequence"/>
</dbReference>
<keyword evidence="2" id="KW-1185">Reference proteome</keyword>
<name>A0AAV6Z5K9_ENGPU</name>
<proteinExistence type="predicted"/>
<dbReference type="AlphaFoldDB" id="A0AAV6Z5K9"/>
<evidence type="ECO:0000313" key="1">
    <source>
        <dbReference type="EMBL" id="KAG8544774.1"/>
    </source>
</evidence>